<gene>
    <name evidence="1" type="ORF">ACFSTE_10455</name>
</gene>
<proteinExistence type="predicted"/>
<comment type="caution">
    <text evidence="1">The sequence shown here is derived from an EMBL/GenBank/DDBJ whole genome shotgun (WGS) entry which is preliminary data.</text>
</comment>
<reference evidence="2" key="1">
    <citation type="journal article" date="2019" name="Int. J. Syst. Evol. Microbiol.">
        <title>The Global Catalogue of Microorganisms (GCM) 10K type strain sequencing project: providing services to taxonomists for standard genome sequencing and annotation.</title>
        <authorList>
            <consortium name="The Broad Institute Genomics Platform"/>
            <consortium name="The Broad Institute Genome Sequencing Center for Infectious Disease"/>
            <person name="Wu L."/>
            <person name="Ma J."/>
        </authorList>
    </citation>
    <scope>NUCLEOTIDE SEQUENCE [LARGE SCALE GENOMIC DNA]</scope>
    <source>
        <strain evidence="2">KCTC 42423</strain>
    </source>
</reference>
<dbReference type="RefSeq" id="WP_378256444.1">
    <property type="nucleotide sequence ID" value="NZ_JBHSJV010000001.1"/>
</dbReference>
<organism evidence="1 2">
    <name type="scientific">Aquimarina hainanensis</name>
    <dbReference type="NCBI Taxonomy" id="1578017"/>
    <lineage>
        <taxon>Bacteria</taxon>
        <taxon>Pseudomonadati</taxon>
        <taxon>Bacteroidota</taxon>
        <taxon>Flavobacteriia</taxon>
        <taxon>Flavobacteriales</taxon>
        <taxon>Flavobacteriaceae</taxon>
        <taxon>Aquimarina</taxon>
    </lineage>
</organism>
<protein>
    <recommendedName>
        <fullName evidence="3">Bacteriocin</fullName>
    </recommendedName>
</protein>
<dbReference type="Proteomes" id="UP001597459">
    <property type="component" value="Unassembled WGS sequence"/>
</dbReference>
<sequence>MKDLLLKSARKLSKSEQKLICGGIHRNRCSEYNGPVVVTCAQYHNLPDIYKTCVMVSVDCFPL</sequence>
<evidence type="ECO:0000313" key="1">
    <source>
        <dbReference type="EMBL" id="MFD2591245.1"/>
    </source>
</evidence>
<name>A0ABW5N6J8_9FLAO</name>
<dbReference type="EMBL" id="JBHULX010000017">
    <property type="protein sequence ID" value="MFD2591245.1"/>
    <property type="molecule type" value="Genomic_DNA"/>
</dbReference>
<evidence type="ECO:0008006" key="3">
    <source>
        <dbReference type="Google" id="ProtNLM"/>
    </source>
</evidence>
<keyword evidence="2" id="KW-1185">Reference proteome</keyword>
<accession>A0ABW5N6J8</accession>
<evidence type="ECO:0000313" key="2">
    <source>
        <dbReference type="Proteomes" id="UP001597459"/>
    </source>
</evidence>